<accession>A0A0R3QYG5</accession>
<organism evidence="3">
    <name type="scientific">Brugia timori</name>
    <dbReference type="NCBI Taxonomy" id="42155"/>
    <lineage>
        <taxon>Eukaryota</taxon>
        <taxon>Metazoa</taxon>
        <taxon>Ecdysozoa</taxon>
        <taxon>Nematoda</taxon>
        <taxon>Chromadorea</taxon>
        <taxon>Rhabditida</taxon>
        <taxon>Spirurina</taxon>
        <taxon>Spiruromorpha</taxon>
        <taxon>Filarioidea</taxon>
        <taxon>Onchocercidae</taxon>
        <taxon>Brugia</taxon>
    </lineage>
</organism>
<sequence length="54" mass="5979">MDCNDIKIVNTGEELGEEMSGLVLIQTHLVPVDKLLKSNEITIIKQDVMGLLIN</sequence>
<evidence type="ECO:0000313" key="2">
    <source>
        <dbReference type="Proteomes" id="UP000280834"/>
    </source>
</evidence>
<dbReference type="Proteomes" id="UP000280834">
    <property type="component" value="Unassembled WGS sequence"/>
</dbReference>
<reference evidence="1 2" key="2">
    <citation type="submission" date="2018-11" db="EMBL/GenBank/DDBJ databases">
        <authorList>
            <consortium name="Pathogen Informatics"/>
        </authorList>
    </citation>
    <scope>NUCLEOTIDE SEQUENCE [LARGE SCALE GENOMIC DNA]</scope>
</reference>
<dbReference type="EMBL" id="UZAG01017831">
    <property type="protein sequence ID" value="VDO36857.1"/>
    <property type="molecule type" value="Genomic_DNA"/>
</dbReference>
<reference evidence="3" key="1">
    <citation type="submission" date="2017-02" db="UniProtKB">
        <authorList>
            <consortium name="WormBaseParasite"/>
        </authorList>
    </citation>
    <scope>IDENTIFICATION</scope>
</reference>
<dbReference type="WBParaSite" id="BTMF_0001278901-mRNA-1">
    <property type="protein sequence ID" value="BTMF_0001278901-mRNA-1"/>
    <property type="gene ID" value="BTMF_0001278901"/>
</dbReference>
<proteinExistence type="predicted"/>
<evidence type="ECO:0000313" key="3">
    <source>
        <dbReference type="WBParaSite" id="BTMF_0001278901-mRNA-1"/>
    </source>
</evidence>
<keyword evidence="2" id="KW-1185">Reference proteome</keyword>
<dbReference type="AlphaFoldDB" id="A0A0R3QYG5"/>
<gene>
    <name evidence="1" type="ORF">BTMF_LOCUS10802</name>
</gene>
<name>A0A0R3QYG5_9BILA</name>
<protein>
    <submittedName>
        <fullName evidence="3">PTS EIIA type-1 domain-containing protein</fullName>
    </submittedName>
</protein>
<evidence type="ECO:0000313" key="1">
    <source>
        <dbReference type="EMBL" id="VDO36857.1"/>
    </source>
</evidence>